<evidence type="ECO:0000259" key="4">
    <source>
        <dbReference type="PROSITE" id="PS50994"/>
    </source>
</evidence>
<evidence type="ECO:0000313" key="5">
    <source>
        <dbReference type="EMBL" id="GAB0207792.1"/>
    </source>
</evidence>
<evidence type="ECO:0000256" key="1">
    <source>
        <dbReference type="ARBA" id="ARBA00010879"/>
    </source>
</evidence>
<dbReference type="InterPro" id="IPR051320">
    <property type="entry name" value="Viral_Replic_Matur_Polypro"/>
</dbReference>
<protein>
    <recommendedName>
        <fullName evidence="2">ribonuclease H</fullName>
        <ecNumber evidence="2">3.1.26.4</ecNumber>
    </recommendedName>
</protein>
<comment type="similarity">
    <text evidence="1">Belongs to the beta type-B retroviral polymerase family. HERV class-II K(HML-2) pol subfamily.</text>
</comment>
<dbReference type="GO" id="GO:0004523">
    <property type="term" value="F:RNA-DNA hybrid ribonuclease activity"/>
    <property type="evidence" value="ECO:0007669"/>
    <property type="project" value="UniProtKB-EC"/>
</dbReference>
<dbReference type="AlphaFoldDB" id="A0ABC9YGH3"/>
<evidence type="ECO:0000313" key="6">
    <source>
        <dbReference type="Proteomes" id="UP001623348"/>
    </source>
</evidence>
<accession>A0ABC9YGH3</accession>
<dbReference type="InterPro" id="IPR043502">
    <property type="entry name" value="DNA/RNA_pol_sf"/>
</dbReference>
<dbReference type="PROSITE" id="PS50878">
    <property type="entry name" value="RT_POL"/>
    <property type="match status" value="1"/>
</dbReference>
<feature type="domain" description="Integrase catalytic" evidence="4">
    <location>
        <begin position="409"/>
        <end position="480"/>
    </location>
</feature>
<dbReference type="InterPro" id="IPR000477">
    <property type="entry name" value="RT_dom"/>
</dbReference>
<dbReference type="EMBL" id="BAAFJT010000245">
    <property type="protein sequence ID" value="GAB0207792.1"/>
    <property type="molecule type" value="Genomic_DNA"/>
</dbReference>
<sequence>MPLSYEGVEPICISGVTGGSQQLTLLEAEVSLTGNEWQKHPIVTGPEAPCILGIDYLWRGYFKDPKGYRWAFGIAALEMEEIEPLSSLPGLSEDPSVVGLLRVEEQQVPIATTTVHQWQYRTNRDSLIPIHKLIRQLEGQGVISRTRSPFNSPIWPVRKSNGEWRLTVDYRGLNEVTPPMSAAMPDMLELQYELESKAAKWYTTMDIANAFFSIPLAAECRPQFAFTWRGVQYTWNRLPQGWKHSPTICHGLIQTALEQGEAPEHLQYIDDIIVWGNSAEEVSEKGKKIIQILLQAGFAIKQNIAARLEKLVAKVRHVDAYVPKSWATEEHQNNQQVDQAAKIEMAQVDLDWQHKGELFIARWAHDTSGHQGRDATYRWARDRGVDWSMDAISQVIHQCETCTAIKQAKQVKPLWYGGRWLKYKYGEAWQIDYITLPQTRQGKRYVLTMVEATAGWLEAYPVPHATAWNTILGLEKQVLW</sequence>
<dbReference type="SUPFAM" id="SSF56672">
    <property type="entry name" value="DNA/RNA polymerases"/>
    <property type="match status" value="1"/>
</dbReference>
<feature type="domain" description="Reverse transcriptase" evidence="3">
    <location>
        <begin position="138"/>
        <end position="326"/>
    </location>
</feature>
<organism evidence="5 6">
    <name type="scientific">Grus japonensis</name>
    <name type="common">Japanese crane</name>
    <name type="synonym">Red-crowned crane</name>
    <dbReference type="NCBI Taxonomy" id="30415"/>
    <lineage>
        <taxon>Eukaryota</taxon>
        <taxon>Metazoa</taxon>
        <taxon>Chordata</taxon>
        <taxon>Craniata</taxon>
        <taxon>Vertebrata</taxon>
        <taxon>Euteleostomi</taxon>
        <taxon>Archelosauria</taxon>
        <taxon>Archosauria</taxon>
        <taxon>Dinosauria</taxon>
        <taxon>Saurischia</taxon>
        <taxon>Theropoda</taxon>
        <taxon>Coelurosauria</taxon>
        <taxon>Aves</taxon>
        <taxon>Neognathae</taxon>
        <taxon>Neoaves</taxon>
        <taxon>Gruiformes</taxon>
        <taxon>Gruidae</taxon>
        <taxon>Grus</taxon>
    </lineage>
</organism>
<keyword evidence="6" id="KW-1185">Reference proteome</keyword>
<reference evidence="5 6" key="1">
    <citation type="submission" date="2024-06" db="EMBL/GenBank/DDBJ databases">
        <title>The draft genome of Grus japonensis, version 3.</title>
        <authorList>
            <person name="Nabeshima K."/>
            <person name="Suzuki S."/>
            <person name="Onuma M."/>
        </authorList>
    </citation>
    <scope>NUCLEOTIDE SEQUENCE [LARGE SCALE GENOMIC DNA]</scope>
    <source>
        <strain evidence="5 6">451A</strain>
    </source>
</reference>
<dbReference type="Gene3D" id="3.30.70.270">
    <property type="match status" value="1"/>
</dbReference>
<dbReference type="InterPro" id="IPR043128">
    <property type="entry name" value="Rev_trsase/Diguanyl_cyclase"/>
</dbReference>
<evidence type="ECO:0000259" key="3">
    <source>
        <dbReference type="PROSITE" id="PS50878"/>
    </source>
</evidence>
<comment type="caution">
    <text evidence="5">The sequence shown here is derived from an EMBL/GenBank/DDBJ whole genome shotgun (WGS) entry which is preliminary data.</text>
</comment>
<dbReference type="EC" id="3.1.26.4" evidence="2"/>
<dbReference type="Pfam" id="PF00078">
    <property type="entry name" value="RVT_1"/>
    <property type="match status" value="1"/>
</dbReference>
<dbReference type="Gene3D" id="3.10.10.10">
    <property type="entry name" value="HIV Type 1 Reverse Transcriptase, subunit A, domain 1"/>
    <property type="match status" value="1"/>
</dbReference>
<proteinExistence type="inferred from homology"/>
<name>A0ABC9YGH3_GRUJA</name>
<dbReference type="SUPFAM" id="SSF53098">
    <property type="entry name" value="Ribonuclease H-like"/>
    <property type="match status" value="1"/>
</dbReference>
<dbReference type="PANTHER" id="PTHR33064">
    <property type="entry name" value="POL PROTEIN"/>
    <property type="match status" value="1"/>
</dbReference>
<dbReference type="Proteomes" id="UP001623348">
    <property type="component" value="Unassembled WGS sequence"/>
</dbReference>
<gene>
    <name evidence="5" type="ORF">GRJ2_003244900</name>
</gene>
<dbReference type="InterPro" id="IPR012337">
    <property type="entry name" value="RNaseH-like_sf"/>
</dbReference>
<evidence type="ECO:0000256" key="2">
    <source>
        <dbReference type="ARBA" id="ARBA00012180"/>
    </source>
</evidence>
<dbReference type="PROSITE" id="PS50994">
    <property type="entry name" value="INTEGRASE"/>
    <property type="match status" value="1"/>
</dbReference>
<dbReference type="InterPro" id="IPR001584">
    <property type="entry name" value="Integrase_cat-core"/>
</dbReference>
<dbReference type="PANTHER" id="PTHR33064:SF29">
    <property type="entry name" value="PEPTIDASE A2 DOMAIN-CONTAINING PROTEIN-RELATED"/>
    <property type="match status" value="1"/>
</dbReference>